<dbReference type="Proteomes" id="UP000308197">
    <property type="component" value="Unassembled WGS sequence"/>
</dbReference>
<name>A0A5C3NTP5_9APHY</name>
<feature type="compositionally biased region" description="Basic and acidic residues" evidence="1">
    <location>
        <begin position="9"/>
        <end position="31"/>
    </location>
</feature>
<organism evidence="2 3">
    <name type="scientific">Polyporus arcularius HHB13444</name>
    <dbReference type="NCBI Taxonomy" id="1314778"/>
    <lineage>
        <taxon>Eukaryota</taxon>
        <taxon>Fungi</taxon>
        <taxon>Dikarya</taxon>
        <taxon>Basidiomycota</taxon>
        <taxon>Agaricomycotina</taxon>
        <taxon>Agaricomycetes</taxon>
        <taxon>Polyporales</taxon>
        <taxon>Polyporaceae</taxon>
        <taxon>Polyporus</taxon>
    </lineage>
</organism>
<keyword evidence="3" id="KW-1185">Reference proteome</keyword>
<evidence type="ECO:0000313" key="2">
    <source>
        <dbReference type="EMBL" id="TFK80372.1"/>
    </source>
</evidence>
<evidence type="ECO:0000256" key="1">
    <source>
        <dbReference type="SAM" id="MobiDB-lite"/>
    </source>
</evidence>
<gene>
    <name evidence="2" type="ORF">K466DRAFT_605396</name>
</gene>
<dbReference type="EMBL" id="ML211788">
    <property type="protein sequence ID" value="TFK80372.1"/>
    <property type="molecule type" value="Genomic_DNA"/>
</dbReference>
<accession>A0A5C3NTP5</accession>
<dbReference type="AlphaFoldDB" id="A0A5C3NTP5"/>
<protein>
    <submittedName>
        <fullName evidence="2">Uncharacterized protein</fullName>
    </submittedName>
</protein>
<proteinExistence type="predicted"/>
<sequence length="233" mass="26569">MGRRAKHYSLRDKKAAQSDAARRYALSERGKATRSKREARRYAARKTSECTLVGLELPDEMFKRSLNCLRVAFSFVGGEDYALGLWSSPFYLIAPDATVRQVICREEHGRWVTRGTRLSAVQYHHFLSIAELRTAAWKSETLDMEAVESVVRDELEARRHAWIAAQDGGIGNGDGELNYAHDVYLVWGARLAVCLGQEWEIRRRGLDTYVEVCARGELPWQKVAHAIRRMLAE</sequence>
<dbReference type="InParanoid" id="A0A5C3NTP5"/>
<feature type="region of interest" description="Disordered" evidence="1">
    <location>
        <begin position="1"/>
        <end position="40"/>
    </location>
</feature>
<evidence type="ECO:0000313" key="3">
    <source>
        <dbReference type="Proteomes" id="UP000308197"/>
    </source>
</evidence>
<reference evidence="2 3" key="1">
    <citation type="journal article" date="2019" name="Nat. Ecol. Evol.">
        <title>Megaphylogeny resolves global patterns of mushroom evolution.</title>
        <authorList>
            <person name="Varga T."/>
            <person name="Krizsan K."/>
            <person name="Foldi C."/>
            <person name="Dima B."/>
            <person name="Sanchez-Garcia M."/>
            <person name="Sanchez-Ramirez S."/>
            <person name="Szollosi G.J."/>
            <person name="Szarkandi J.G."/>
            <person name="Papp V."/>
            <person name="Albert L."/>
            <person name="Andreopoulos W."/>
            <person name="Angelini C."/>
            <person name="Antonin V."/>
            <person name="Barry K.W."/>
            <person name="Bougher N.L."/>
            <person name="Buchanan P."/>
            <person name="Buyck B."/>
            <person name="Bense V."/>
            <person name="Catcheside P."/>
            <person name="Chovatia M."/>
            <person name="Cooper J."/>
            <person name="Damon W."/>
            <person name="Desjardin D."/>
            <person name="Finy P."/>
            <person name="Geml J."/>
            <person name="Haridas S."/>
            <person name="Hughes K."/>
            <person name="Justo A."/>
            <person name="Karasinski D."/>
            <person name="Kautmanova I."/>
            <person name="Kiss B."/>
            <person name="Kocsube S."/>
            <person name="Kotiranta H."/>
            <person name="LaButti K.M."/>
            <person name="Lechner B.E."/>
            <person name="Liimatainen K."/>
            <person name="Lipzen A."/>
            <person name="Lukacs Z."/>
            <person name="Mihaltcheva S."/>
            <person name="Morgado L.N."/>
            <person name="Niskanen T."/>
            <person name="Noordeloos M.E."/>
            <person name="Ohm R.A."/>
            <person name="Ortiz-Santana B."/>
            <person name="Ovrebo C."/>
            <person name="Racz N."/>
            <person name="Riley R."/>
            <person name="Savchenko A."/>
            <person name="Shiryaev A."/>
            <person name="Soop K."/>
            <person name="Spirin V."/>
            <person name="Szebenyi C."/>
            <person name="Tomsovsky M."/>
            <person name="Tulloss R.E."/>
            <person name="Uehling J."/>
            <person name="Grigoriev I.V."/>
            <person name="Vagvolgyi C."/>
            <person name="Papp T."/>
            <person name="Martin F.M."/>
            <person name="Miettinen O."/>
            <person name="Hibbett D.S."/>
            <person name="Nagy L.G."/>
        </authorList>
    </citation>
    <scope>NUCLEOTIDE SEQUENCE [LARGE SCALE GENOMIC DNA]</scope>
    <source>
        <strain evidence="2 3">HHB13444</strain>
    </source>
</reference>